<comment type="similarity">
    <text evidence="1">Belongs to the CFA/CMAS family.</text>
</comment>
<dbReference type="InterPro" id="IPR057206">
    <property type="entry name" value="DUF7884"/>
</dbReference>
<sequence length="438" mass="48997">MSPFPQQALATSRQIVNLLFGPPSRRSFHVRYWDGSQEGPSGSTPATVTLTSPASLRRMLWPPSDLALGEAFIFGDFDVEGSLEHVLAQAVQIGDQLLRPAVAARVAAALLSLPDTKRPTPNLNFDDTSKTHSKERDAHAIRYHYDIGNAFYKLWLDERMVYSCAYFKTEHDTLEEAQTTKLDRICKKLRLQPGERLLDIGCGWGGLAIYAAQHYGVTVTGITLSPSQAEVARERAEAAGVGDKVKIEIRDYRDLSASTRYDKVASIGMFEHVGRAKMPKYFAQIYKLLRPGGLLLNHGIVKEIAPNFIHWGFGTVERYLNAHSFLQNYVFPDGELRRLSEVNLRAEQAGFEIRDAENMREHYALTLRQWVTRLEDHHAEILARGLADEVTYRIWRLYMAGSAQSFTAGRIGVVQTLLVRPLSSGEAGLPLGRADIEA</sequence>
<dbReference type="AlphaFoldDB" id="A0A3G8YQI5"/>
<dbReference type="OrthoDB" id="9782855at2"/>
<dbReference type="Gene3D" id="3.40.50.150">
    <property type="entry name" value="Vaccinia Virus protein VP39"/>
    <property type="match status" value="1"/>
</dbReference>
<proteinExistence type="inferred from homology"/>
<dbReference type="Pfam" id="PF25371">
    <property type="entry name" value="DUF7884"/>
    <property type="match status" value="1"/>
</dbReference>
<feature type="domain" description="DUF7884" evidence="6">
    <location>
        <begin position="26"/>
        <end position="98"/>
    </location>
</feature>
<dbReference type="KEGG" id="dph:EHF33_12000"/>
<dbReference type="SUPFAM" id="SSF53335">
    <property type="entry name" value="S-adenosyl-L-methionine-dependent methyltransferases"/>
    <property type="match status" value="1"/>
</dbReference>
<evidence type="ECO:0000313" key="7">
    <source>
        <dbReference type="EMBL" id="AZI43951.1"/>
    </source>
</evidence>
<dbReference type="InterPro" id="IPR050723">
    <property type="entry name" value="CFA/CMAS"/>
</dbReference>
<keyword evidence="2 7" id="KW-0489">Methyltransferase</keyword>
<dbReference type="GO" id="GO:0008610">
    <property type="term" value="P:lipid biosynthetic process"/>
    <property type="evidence" value="ECO:0007669"/>
    <property type="project" value="InterPro"/>
</dbReference>
<keyword evidence="8" id="KW-1185">Reference proteome</keyword>
<reference evidence="7 8" key="1">
    <citation type="submission" date="2018-11" db="EMBL/GenBank/DDBJ databases">
        <title>Deinococcus shelandsis sp. nov., isolated from South Shetland Islands soil of Antarctica.</title>
        <authorList>
            <person name="Tian J."/>
        </authorList>
    </citation>
    <scope>NUCLEOTIDE SEQUENCE [LARGE SCALE GENOMIC DNA]</scope>
    <source>
        <strain evidence="7 8">S14-83T</strain>
    </source>
</reference>
<evidence type="ECO:0000256" key="4">
    <source>
        <dbReference type="ARBA" id="ARBA00022691"/>
    </source>
</evidence>
<dbReference type="Proteomes" id="UP000276417">
    <property type="component" value="Chromosome 1"/>
</dbReference>
<dbReference type="PANTHER" id="PTHR43667:SF1">
    <property type="entry name" value="CYCLOPROPANE-FATTY-ACYL-PHOSPHOLIPID SYNTHASE"/>
    <property type="match status" value="1"/>
</dbReference>
<dbReference type="CDD" id="cd02440">
    <property type="entry name" value="AdoMet_MTases"/>
    <property type="match status" value="1"/>
</dbReference>
<protein>
    <submittedName>
        <fullName evidence="7">Class I SAM-dependent methyltransferase</fullName>
    </submittedName>
</protein>
<keyword evidence="4" id="KW-0949">S-adenosyl-L-methionine</keyword>
<evidence type="ECO:0000259" key="6">
    <source>
        <dbReference type="Pfam" id="PF25371"/>
    </source>
</evidence>
<evidence type="ECO:0000256" key="2">
    <source>
        <dbReference type="ARBA" id="ARBA00022603"/>
    </source>
</evidence>
<dbReference type="InterPro" id="IPR029063">
    <property type="entry name" value="SAM-dependent_MTases_sf"/>
</dbReference>
<dbReference type="EMBL" id="CP034183">
    <property type="protein sequence ID" value="AZI43951.1"/>
    <property type="molecule type" value="Genomic_DNA"/>
</dbReference>
<keyword evidence="5" id="KW-0443">Lipid metabolism</keyword>
<accession>A0A3G8YQI5</accession>
<keyword evidence="3 7" id="KW-0808">Transferase</keyword>
<dbReference type="GO" id="GO:0032259">
    <property type="term" value="P:methylation"/>
    <property type="evidence" value="ECO:0007669"/>
    <property type="project" value="UniProtKB-KW"/>
</dbReference>
<name>A0A3G8YQI5_9DEIO</name>
<gene>
    <name evidence="7" type="ORF">EHF33_12000</name>
</gene>
<evidence type="ECO:0000313" key="8">
    <source>
        <dbReference type="Proteomes" id="UP000276417"/>
    </source>
</evidence>
<dbReference type="InterPro" id="IPR003333">
    <property type="entry name" value="CMAS"/>
</dbReference>
<dbReference type="GO" id="GO:0008168">
    <property type="term" value="F:methyltransferase activity"/>
    <property type="evidence" value="ECO:0007669"/>
    <property type="project" value="UniProtKB-KW"/>
</dbReference>
<organism evidence="7 8">
    <name type="scientific">Deinococcus psychrotolerans</name>
    <dbReference type="NCBI Taxonomy" id="2489213"/>
    <lineage>
        <taxon>Bacteria</taxon>
        <taxon>Thermotogati</taxon>
        <taxon>Deinococcota</taxon>
        <taxon>Deinococci</taxon>
        <taxon>Deinococcales</taxon>
        <taxon>Deinococcaceae</taxon>
        <taxon>Deinococcus</taxon>
    </lineage>
</organism>
<dbReference type="PANTHER" id="PTHR43667">
    <property type="entry name" value="CYCLOPROPANE-FATTY-ACYL-PHOSPHOLIPID SYNTHASE"/>
    <property type="match status" value="1"/>
</dbReference>
<evidence type="ECO:0000256" key="3">
    <source>
        <dbReference type="ARBA" id="ARBA00022679"/>
    </source>
</evidence>
<evidence type="ECO:0000256" key="5">
    <source>
        <dbReference type="ARBA" id="ARBA00023098"/>
    </source>
</evidence>
<dbReference type="PIRSF" id="PIRSF003085">
    <property type="entry name" value="CMAS"/>
    <property type="match status" value="1"/>
</dbReference>
<evidence type="ECO:0000256" key="1">
    <source>
        <dbReference type="ARBA" id="ARBA00010815"/>
    </source>
</evidence>
<dbReference type="Pfam" id="PF02353">
    <property type="entry name" value="CMAS"/>
    <property type="match status" value="1"/>
</dbReference>